<evidence type="ECO:0000313" key="2">
    <source>
        <dbReference type="EMBL" id="CAH0382689.1"/>
    </source>
</evidence>
<evidence type="ECO:0000313" key="3">
    <source>
        <dbReference type="Proteomes" id="UP001152759"/>
    </source>
</evidence>
<reference evidence="2" key="1">
    <citation type="submission" date="2021-12" db="EMBL/GenBank/DDBJ databases">
        <authorList>
            <person name="King R."/>
        </authorList>
    </citation>
    <scope>NUCLEOTIDE SEQUENCE</scope>
</reference>
<name>A0A9P0A2N3_BEMTA</name>
<feature type="chain" id="PRO_5040191017" evidence="1">
    <location>
        <begin position="21"/>
        <end position="426"/>
    </location>
</feature>
<proteinExistence type="predicted"/>
<protein>
    <submittedName>
        <fullName evidence="2">Uncharacterized protein</fullName>
    </submittedName>
</protein>
<evidence type="ECO:0000256" key="1">
    <source>
        <dbReference type="SAM" id="SignalP"/>
    </source>
</evidence>
<organism evidence="2 3">
    <name type="scientific">Bemisia tabaci</name>
    <name type="common">Sweetpotato whitefly</name>
    <name type="synonym">Aleurodes tabaci</name>
    <dbReference type="NCBI Taxonomy" id="7038"/>
    <lineage>
        <taxon>Eukaryota</taxon>
        <taxon>Metazoa</taxon>
        <taxon>Ecdysozoa</taxon>
        <taxon>Arthropoda</taxon>
        <taxon>Hexapoda</taxon>
        <taxon>Insecta</taxon>
        <taxon>Pterygota</taxon>
        <taxon>Neoptera</taxon>
        <taxon>Paraneoptera</taxon>
        <taxon>Hemiptera</taxon>
        <taxon>Sternorrhyncha</taxon>
        <taxon>Aleyrodoidea</taxon>
        <taxon>Aleyrodidae</taxon>
        <taxon>Aleyrodinae</taxon>
        <taxon>Bemisia</taxon>
    </lineage>
</organism>
<feature type="signal peptide" evidence="1">
    <location>
        <begin position="1"/>
        <end position="20"/>
    </location>
</feature>
<keyword evidence="3" id="KW-1185">Reference proteome</keyword>
<dbReference type="EMBL" id="OU963871">
    <property type="protein sequence ID" value="CAH0382689.1"/>
    <property type="molecule type" value="Genomic_DNA"/>
</dbReference>
<sequence length="426" mass="48033">MIYKVLIFAAATLITVDARAFPDASGKTLEQLIGELKDIEKVRHDAIVKAAEKPQFKADENMVRYLATWTEYDALLIEIRKALKDIPWLLDGDRLEATYKQDPRKAFPFSVLRSPDGLIEDLEPLEVERHWAVVATMKMHELKDDQLKSKFLSTWSEFDAGLAIARKVFTEIIGLLKSGQEGQAQQIADDFKILRARAQVVEGKLMRETKDVPAEFLMDKDFVTVWDALNAGSIKLVQIGLGMLIEPPPTNGKSLEQLIREFKDMEKIRHDALQVVLNKPEYKEDENMVKYMATLTELDRVLVDTRKAIKDVPSILNPTEISTDMVDSKGVLDTLRRLRSESEILKVRLTEEGKAVSVDVLGDNEVQMLMASFGVSGKKLVEIGLKMLMEIFTAQSYMRGMSYNNSPSVSTSYKNGLSVPVANNVY</sequence>
<dbReference type="AlphaFoldDB" id="A0A9P0A2N3"/>
<dbReference type="Proteomes" id="UP001152759">
    <property type="component" value="Chromosome 10"/>
</dbReference>
<keyword evidence="1" id="KW-0732">Signal</keyword>
<gene>
    <name evidence="2" type="ORF">BEMITA_LOCUS2199</name>
</gene>
<accession>A0A9P0A2N3</accession>